<keyword evidence="2" id="KW-0032">Aminotransferase</keyword>
<dbReference type="GO" id="GO:0005739">
    <property type="term" value="C:mitochondrion"/>
    <property type="evidence" value="ECO:0007669"/>
    <property type="project" value="TreeGrafter"/>
</dbReference>
<keyword evidence="3" id="KW-0808">Transferase</keyword>
<comment type="cofactor">
    <cofactor evidence="1">
        <name>pyridoxal 5'-phosphate</name>
        <dbReference type="ChEBI" id="CHEBI:597326"/>
    </cofactor>
</comment>
<keyword evidence="4" id="KW-0663">Pyridoxal phosphate</keyword>
<dbReference type="Proteomes" id="UP000274822">
    <property type="component" value="Unassembled WGS sequence"/>
</dbReference>
<dbReference type="InterPro" id="IPR015421">
    <property type="entry name" value="PyrdxlP-dep_Trfase_major"/>
</dbReference>
<dbReference type="InterPro" id="IPR015424">
    <property type="entry name" value="PyrdxlP-dep_Trfase"/>
</dbReference>
<gene>
    <name evidence="5" type="ORF">BC938DRAFT_471762</name>
</gene>
<reference evidence="5 6" key="1">
    <citation type="journal article" date="2018" name="New Phytol.">
        <title>Phylogenomics of Endogonaceae and evolution of mycorrhizas within Mucoromycota.</title>
        <authorList>
            <person name="Chang Y."/>
            <person name="Desiro A."/>
            <person name="Na H."/>
            <person name="Sandor L."/>
            <person name="Lipzen A."/>
            <person name="Clum A."/>
            <person name="Barry K."/>
            <person name="Grigoriev I.V."/>
            <person name="Martin F.M."/>
            <person name="Stajich J.E."/>
            <person name="Smith M.E."/>
            <person name="Bonito G."/>
            <person name="Spatafora J.W."/>
        </authorList>
    </citation>
    <scope>NUCLEOTIDE SEQUENCE [LARGE SCALE GENOMIC DNA]</scope>
    <source>
        <strain evidence="5 6">AD002</strain>
    </source>
</reference>
<dbReference type="PANTHER" id="PTHR43807">
    <property type="entry name" value="FI04487P"/>
    <property type="match status" value="1"/>
</dbReference>
<evidence type="ECO:0000313" key="6">
    <source>
        <dbReference type="Proteomes" id="UP000274822"/>
    </source>
</evidence>
<keyword evidence="6" id="KW-1185">Reference proteome</keyword>
<protein>
    <submittedName>
        <fullName evidence="5">Uncharacterized protein</fullName>
    </submittedName>
</protein>
<dbReference type="Gene3D" id="3.90.1150.10">
    <property type="entry name" value="Aspartate Aminotransferase, domain 1"/>
    <property type="match status" value="1"/>
</dbReference>
<dbReference type="AlphaFoldDB" id="A0A433Q7F2"/>
<evidence type="ECO:0000256" key="4">
    <source>
        <dbReference type="ARBA" id="ARBA00022898"/>
    </source>
</evidence>
<proteinExistence type="predicted"/>
<evidence type="ECO:0000313" key="5">
    <source>
        <dbReference type="EMBL" id="RUS25714.1"/>
    </source>
</evidence>
<dbReference type="GO" id="GO:0016212">
    <property type="term" value="F:kynurenine-oxoglutarate transaminase activity"/>
    <property type="evidence" value="ECO:0007669"/>
    <property type="project" value="TreeGrafter"/>
</dbReference>
<dbReference type="SUPFAM" id="SSF53383">
    <property type="entry name" value="PLP-dependent transferases"/>
    <property type="match status" value="1"/>
</dbReference>
<evidence type="ECO:0000256" key="1">
    <source>
        <dbReference type="ARBA" id="ARBA00001933"/>
    </source>
</evidence>
<sequence>MFSLLRQSLSLRPLINVVAKAPSCIKRLPSSPSAFRTPNLNRTPTYQHRVLMTTATNHTNGKPAQEKSLVPSERVAHFEGDVWSIFTPLAVETGAINLGQGFMNFLPPDFVLEAIREAVGRNESNQYRFVFSFVSGTLLGITATFPRS</sequence>
<dbReference type="InterPro" id="IPR051326">
    <property type="entry name" value="Kynurenine-oxoglutarate_AT"/>
</dbReference>
<name>A0A433Q7F2_9FUNG</name>
<dbReference type="PANTHER" id="PTHR43807:SF20">
    <property type="entry name" value="FI04487P"/>
    <property type="match status" value="1"/>
</dbReference>
<organism evidence="5 6">
    <name type="scientific">Jimgerdemannia flammicorona</name>
    <dbReference type="NCBI Taxonomy" id="994334"/>
    <lineage>
        <taxon>Eukaryota</taxon>
        <taxon>Fungi</taxon>
        <taxon>Fungi incertae sedis</taxon>
        <taxon>Mucoromycota</taxon>
        <taxon>Mucoromycotina</taxon>
        <taxon>Endogonomycetes</taxon>
        <taxon>Endogonales</taxon>
        <taxon>Endogonaceae</taxon>
        <taxon>Jimgerdemannia</taxon>
    </lineage>
</organism>
<comment type="caution">
    <text evidence="5">The sequence shown here is derived from an EMBL/GenBank/DDBJ whole genome shotgun (WGS) entry which is preliminary data.</text>
</comment>
<dbReference type="InterPro" id="IPR015422">
    <property type="entry name" value="PyrdxlP-dep_Trfase_small"/>
</dbReference>
<evidence type="ECO:0000256" key="3">
    <source>
        <dbReference type="ARBA" id="ARBA00022679"/>
    </source>
</evidence>
<dbReference type="EMBL" id="RBNJ01012254">
    <property type="protein sequence ID" value="RUS25714.1"/>
    <property type="molecule type" value="Genomic_DNA"/>
</dbReference>
<dbReference type="Gene3D" id="3.40.640.10">
    <property type="entry name" value="Type I PLP-dependent aspartate aminotransferase-like (Major domain)"/>
    <property type="match status" value="1"/>
</dbReference>
<evidence type="ECO:0000256" key="2">
    <source>
        <dbReference type="ARBA" id="ARBA00022576"/>
    </source>
</evidence>
<accession>A0A433Q7F2</accession>